<protein>
    <submittedName>
        <fullName evidence="1">Uncharacterized protein</fullName>
    </submittedName>
</protein>
<evidence type="ECO:0000313" key="2">
    <source>
        <dbReference type="Proteomes" id="UP000600946"/>
    </source>
</evidence>
<reference evidence="2" key="1">
    <citation type="journal article" date="2019" name="Int. J. Syst. Evol. Microbiol.">
        <title>The Global Catalogue of Microorganisms (GCM) 10K type strain sequencing project: providing services to taxonomists for standard genome sequencing and annotation.</title>
        <authorList>
            <consortium name="The Broad Institute Genomics Platform"/>
            <consortium name="The Broad Institute Genome Sequencing Center for Infectious Disease"/>
            <person name="Wu L."/>
            <person name="Ma J."/>
        </authorList>
    </citation>
    <scope>NUCLEOTIDE SEQUENCE [LARGE SCALE GENOMIC DNA]</scope>
    <source>
        <strain evidence="2">JCM 4594</strain>
    </source>
</reference>
<accession>A0ABQ2ZWD4</accession>
<dbReference type="GeneID" id="96290164"/>
<gene>
    <name evidence="1" type="ORF">GCM10010326_21740</name>
</gene>
<dbReference type="Proteomes" id="UP000600946">
    <property type="component" value="Unassembled WGS sequence"/>
</dbReference>
<sequence length="66" mass="7110">MKNEQIVDPVFRPGAVDGEPVVWLVNGESIPFCEVSESAAQSLLFELAGLFGLVVFDPKSVSEVSE</sequence>
<organism evidence="1 2">
    <name type="scientific">Streptomyces xanthochromogenes</name>
    <dbReference type="NCBI Taxonomy" id="67384"/>
    <lineage>
        <taxon>Bacteria</taxon>
        <taxon>Bacillati</taxon>
        <taxon>Actinomycetota</taxon>
        <taxon>Actinomycetes</taxon>
        <taxon>Kitasatosporales</taxon>
        <taxon>Streptomycetaceae</taxon>
        <taxon>Streptomyces</taxon>
    </lineage>
</organism>
<comment type="caution">
    <text evidence="1">The sequence shown here is derived from an EMBL/GenBank/DDBJ whole genome shotgun (WGS) entry which is preliminary data.</text>
</comment>
<keyword evidence="2" id="KW-1185">Reference proteome</keyword>
<dbReference type="EMBL" id="BMUU01000003">
    <property type="protein sequence ID" value="GGY27828.1"/>
    <property type="molecule type" value="Genomic_DNA"/>
</dbReference>
<name>A0ABQ2ZWD4_9ACTN</name>
<dbReference type="RefSeq" id="WP_190026895.1">
    <property type="nucleotide sequence ID" value="NZ_BMUU01000003.1"/>
</dbReference>
<evidence type="ECO:0000313" key="1">
    <source>
        <dbReference type="EMBL" id="GGY27828.1"/>
    </source>
</evidence>
<proteinExistence type="predicted"/>